<sequence>MHRLPLFVCLFLCSLSFAQKAGTTYTDDEGATVPEANATYKTVTTTLSDTAYTVEYFDARSNRKLSTETHNTMTKMDSYVYYEEGTVSAKQYYTNALPSGQWTRYENGKPVATLNYDAATAYYTAQVAENAKSATAEPTISVSQPSSGDTNAGKFTAAEFSGGNFISYFSDQLFVNDHLSEALQESGFNNQKIIIRFTIDTKGVPTDIDIRNCLNPEFQIEIMRVILSAPKWKPAYRGTVAVQDSKVIPFTFKFEE</sequence>
<protein>
    <recommendedName>
        <fullName evidence="4">TonB C-terminal domain-containing protein</fullName>
    </recommendedName>
</protein>
<feature type="signal peptide" evidence="1">
    <location>
        <begin position="1"/>
        <end position="21"/>
    </location>
</feature>
<evidence type="ECO:0008006" key="4">
    <source>
        <dbReference type="Google" id="ProtNLM"/>
    </source>
</evidence>
<dbReference type="KEGG" id="fki:FK004_03800"/>
<evidence type="ECO:0000256" key="1">
    <source>
        <dbReference type="SAM" id="SignalP"/>
    </source>
</evidence>
<proteinExistence type="predicted"/>
<keyword evidence="3" id="KW-1185">Reference proteome</keyword>
<evidence type="ECO:0000313" key="3">
    <source>
        <dbReference type="Proteomes" id="UP000244677"/>
    </source>
</evidence>
<dbReference type="EMBL" id="CP020919">
    <property type="protein sequence ID" value="AWG24418.1"/>
    <property type="molecule type" value="Genomic_DNA"/>
</dbReference>
<dbReference type="SUPFAM" id="SSF74653">
    <property type="entry name" value="TolA/TonB C-terminal domain"/>
    <property type="match status" value="1"/>
</dbReference>
<dbReference type="OrthoDB" id="649093at2"/>
<keyword evidence="1" id="KW-0732">Signal</keyword>
<dbReference type="AlphaFoldDB" id="A0A2S1LL25"/>
<evidence type="ECO:0000313" key="2">
    <source>
        <dbReference type="EMBL" id="AWG24418.1"/>
    </source>
</evidence>
<dbReference type="RefSeq" id="WP_108736059.1">
    <property type="nucleotide sequence ID" value="NZ_CP020919.1"/>
</dbReference>
<dbReference type="Gene3D" id="3.30.1150.10">
    <property type="match status" value="1"/>
</dbReference>
<accession>A0A2S1LL25</accession>
<organism evidence="2 3">
    <name type="scientific">Flavobacterium kingsejongi</name>
    <dbReference type="NCBI Taxonomy" id="1678728"/>
    <lineage>
        <taxon>Bacteria</taxon>
        <taxon>Pseudomonadati</taxon>
        <taxon>Bacteroidota</taxon>
        <taxon>Flavobacteriia</taxon>
        <taxon>Flavobacteriales</taxon>
        <taxon>Flavobacteriaceae</taxon>
        <taxon>Flavobacterium</taxon>
    </lineage>
</organism>
<dbReference type="Proteomes" id="UP000244677">
    <property type="component" value="Chromosome"/>
</dbReference>
<reference evidence="2 3" key="1">
    <citation type="submission" date="2017-04" db="EMBL/GenBank/DDBJ databases">
        <title>Complete genome sequence of Flavobacterium kingsejong AJ004.</title>
        <authorList>
            <person name="Lee P.C."/>
        </authorList>
    </citation>
    <scope>NUCLEOTIDE SEQUENCE [LARGE SCALE GENOMIC DNA]</scope>
    <source>
        <strain evidence="2 3">AJ004</strain>
    </source>
</reference>
<name>A0A2S1LL25_9FLAO</name>
<gene>
    <name evidence="2" type="ORF">FK004_03800</name>
</gene>
<feature type="chain" id="PRO_5015696676" description="TonB C-terminal domain-containing protein" evidence="1">
    <location>
        <begin position="22"/>
        <end position="256"/>
    </location>
</feature>